<dbReference type="InterPro" id="IPR009097">
    <property type="entry name" value="Cyclic_Pdiesterase"/>
</dbReference>
<dbReference type="EMBL" id="LR797474">
    <property type="protein sequence ID" value="CAB4219049.1"/>
    <property type="molecule type" value="Genomic_DNA"/>
</dbReference>
<evidence type="ECO:0000313" key="1">
    <source>
        <dbReference type="EMBL" id="CAB4219049.1"/>
    </source>
</evidence>
<protein>
    <recommendedName>
        <fullName evidence="2">RNA ligase/cyclic nucleotide phosphodiesterase</fullName>
    </recommendedName>
</protein>
<name>A0A6J5SUT1_9CAUD</name>
<sequence>MIKSFTQFLTSIFEKKGETHEFGCAMVYFNFPEIADFHSQIDQADVYTEEGDRSFGLEDEPHTTLLYGLHSYKIPDQEVLDICMAQPIGPMTLVNASLFQNEKYDVLKFDVKNPILFKINAELAKFPHTTNFPDYHPHATIGYLKPGTGKKYVELFKDKQYEVVPEKIVYSKPGGERIEKPWN</sequence>
<evidence type="ECO:0008006" key="2">
    <source>
        <dbReference type="Google" id="ProtNLM"/>
    </source>
</evidence>
<dbReference type="SUPFAM" id="SSF55144">
    <property type="entry name" value="LigT-like"/>
    <property type="match status" value="1"/>
</dbReference>
<organism evidence="1">
    <name type="scientific">uncultured Caudovirales phage</name>
    <dbReference type="NCBI Taxonomy" id="2100421"/>
    <lineage>
        <taxon>Viruses</taxon>
        <taxon>Duplodnaviria</taxon>
        <taxon>Heunggongvirae</taxon>
        <taxon>Uroviricota</taxon>
        <taxon>Caudoviricetes</taxon>
        <taxon>Peduoviridae</taxon>
        <taxon>Maltschvirus</taxon>
        <taxon>Maltschvirus maltsch</taxon>
    </lineage>
</organism>
<accession>A0A6J5SUT1</accession>
<gene>
    <name evidence="1" type="ORF">UFOVP1604_132</name>
</gene>
<proteinExistence type="predicted"/>
<reference evidence="1" key="1">
    <citation type="submission" date="2020-05" db="EMBL/GenBank/DDBJ databases">
        <authorList>
            <person name="Chiriac C."/>
            <person name="Salcher M."/>
            <person name="Ghai R."/>
            <person name="Kavagutti S V."/>
        </authorList>
    </citation>
    <scope>NUCLEOTIDE SEQUENCE</scope>
</reference>